<feature type="domain" description="HD" evidence="9">
    <location>
        <begin position="329"/>
        <end position="422"/>
    </location>
</feature>
<comment type="function">
    <text evidence="6">Endoribonuclease that initiates mRNA decay.</text>
</comment>
<dbReference type="EMBL" id="JMKI01000037">
    <property type="protein sequence ID" value="KEJ91797.1"/>
    <property type="molecule type" value="Genomic_DNA"/>
</dbReference>
<evidence type="ECO:0000259" key="9">
    <source>
        <dbReference type="PROSITE" id="PS51831"/>
    </source>
</evidence>
<dbReference type="InterPro" id="IPR004087">
    <property type="entry name" value="KH_dom"/>
</dbReference>
<dbReference type="InterPro" id="IPR006675">
    <property type="entry name" value="HDIG_dom"/>
</dbReference>
<dbReference type="NCBIfam" id="TIGR03319">
    <property type="entry name" value="RNase_Y"/>
    <property type="match status" value="1"/>
</dbReference>
<sequence>MEFTVAVLCVISGLAAGSFGGYTYHKKSEEKKIRGALSESERIIRDATKKAENAKRDILAEGKEEVIRLRQELDRDTKDRRAELQRSERRLEQKEENLDRKIENISRKEEDLKNRNEQVQEKLDRLSTQEQELIEKLEQIAQLTRDEARTQLLSEVEAEANHLIGLRLKELEERAKRDADRKAQDILATAIQRCSVDYASDAVVSVVTLPSEEMKGRIIGREGRNIRAFETLTGVDLIVDDTPEAVTLSSFDPVRREVARLSLERLVVDGRIHPARIEEIIERAEKDVQVQIIETAEEALLETGIKNMHGELSKLIGQLRYRTSYGQNALTHSLEVAHLAGVMAAELGLDELKARRAGLLHDIGKAVDHQIEGPHAKIGADFAKRYGEAPDIVNAIASHHEDEEPQTIYALLVAAADAVSASRPGARRESLDAYVKRLEKLEEVAKAFSGVSKAYAIQAGREVRVAVAPEVADEGEMQKLAYDIARKIEEELRYPGQIKVTLIKETRAVEYAK</sequence>
<dbReference type="GO" id="GO:0004521">
    <property type="term" value="F:RNA endonuclease activity"/>
    <property type="evidence" value="ECO:0007669"/>
    <property type="project" value="UniProtKB-UniRule"/>
</dbReference>
<dbReference type="HAMAP" id="MF_00335">
    <property type="entry name" value="RNase_Y"/>
    <property type="match status" value="1"/>
</dbReference>
<dbReference type="EC" id="3.1.-.-" evidence="6 7"/>
<dbReference type="CDD" id="cd22431">
    <property type="entry name" value="KH-I_RNaseY"/>
    <property type="match status" value="1"/>
</dbReference>
<dbReference type="InterPro" id="IPR004088">
    <property type="entry name" value="KH_dom_type_1"/>
</dbReference>
<dbReference type="GO" id="GO:0005886">
    <property type="term" value="C:plasma membrane"/>
    <property type="evidence" value="ECO:0007669"/>
    <property type="project" value="UniProtKB-UniRule"/>
</dbReference>
<evidence type="ECO:0000313" key="10">
    <source>
        <dbReference type="EMBL" id="KEJ91797.1"/>
    </source>
</evidence>
<dbReference type="FunFam" id="1.10.3210.10:FF:000022">
    <property type="entry name" value="Ribonuclease Y"/>
    <property type="match status" value="1"/>
</dbReference>
<dbReference type="CDD" id="cd00077">
    <property type="entry name" value="HDc"/>
    <property type="match status" value="1"/>
</dbReference>
<keyword evidence="5" id="KW-0472">Membrane</keyword>
<dbReference type="Proteomes" id="UP000027665">
    <property type="component" value="Unassembled WGS sequence"/>
</dbReference>
<keyword evidence="11" id="KW-1185">Reference proteome</keyword>
<dbReference type="PROSITE" id="PS51831">
    <property type="entry name" value="HD"/>
    <property type="match status" value="1"/>
</dbReference>
<dbReference type="Gene3D" id="1.10.3210.10">
    <property type="entry name" value="Hypothetical protein af1432"/>
    <property type="match status" value="1"/>
</dbReference>
<dbReference type="PANTHER" id="PTHR12826">
    <property type="entry name" value="RIBONUCLEASE Y"/>
    <property type="match status" value="1"/>
</dbReference>
<dbReference type="Pfam" id="PF12072">
    <property type="entry name" value="RNase_Y_N"/>
    <property type="match status" value="1"/>
</dbReference>
<dbReference type="SMART" id="SM00322">
    <property type="entry name" value="KH"/>
    <property type="match status" value="1"/>
</dbReference>
<proteinExistence type="inferred from homology"/>
<dbReference type="InterPro" id="IPR006674">
    <property type="entry name" value="HD_domain"/>
</dbReference>
<comment type="similarity">
    <text evidence="6">Belongs to the RNase Y family.</text>
</comment>
<dbReference type="SMART" id="SM00471">
    <property type="entry name" value="HDc"/>
    <property type="match status" value="1"/>
</dbReference>
<keyword evidence="2 6" id="KW-0255">Endonuclease</keyword>
<dbReference type="SUPFAM" id="SSF109604">
    <property type="entry name" value="HD-domain/PDEase-like"/>
    <property type="match status" value="1"/>
</dbReference>
<protein>
    <recommendedName>
        <fullName evidence="6 7">Ribonuclease Y</fullName>
        <shortName evidence="6">RNase Y</shortName>
        <ecNumber evidence="6 7">3.1.-.-</ecNumber>
    </recommendedName>
</protein>
<dbReference type="InterPro" id="IPR022711">
    <property type="entry name" value="RNase_Y_N"/>
</dbReference>
<dbReference type="STRING" id="2754.EH55_07435"/>
<feature type="coiled-coil region" evidence="8">
    <location>
        <begin position="37"/>
        <end position="146"/>
    </location>
</feature>
<comment type="caution">
    <text evidence="10">The sequence shown here is derived from an EMBL/GenBank/DDBJ whole genome shotgun (WGS) entry which is preliminary data.</text>
</comment>
<dbReference type="InterPro" id="IPR003607">
    <property type="entry name" value="HD/PDEase_dom"/>
</dbReference>
<evidence type="ECO:0000256" key="7">
    <source>
        <dbReference type="NCBIfam" id="TIGR03319"/>
    </source>
</evidence>
<evidence type="ECO:0000256" key="2">
    <source>
        <dbReference type="ARBA" id="ARBA00022759"/>
    </source>
</evidence>
<dbReference type="Pfam" id="PF00013">
    <property type="entry name" value="KH_1"/>
    <property type="match status" value="1"/>
</dbReference>
<dbReference type="OrthoDB" id="9803205at2"/>
<dbReference type="PATRIC" id="fig|2754.20.peg.993"/>
<evidence type="ECO:0000256" key="1">
    <source>
        <dbReference type="ARBA" id="ARBA00022722"/>
    </source>
</evidence>
<keyword evidence="4 6" id="KW-0694">RNA-binding</keyword>
<organism evidence="10 11">
    <name type="scientific">Synergistes jonesii</name>
    <dbReference type="NCBI Taxonomy" id="2754"/>
    <lineage>
        <taxon>Bacteria</taxon>
        <taxon>Thermotogati</taxon>
        <taxon>Synergistota</taxon>
        <taxon>Synergistia</taxon>
        <taxon>Synergistales</taxon>
        <taxon>Synergistaceae</taxon>
        <taxon>Synergistes</taxon>
    </lineage>
</organism>
<dbReference type="InterPro" id="IPR036612">
    <property type="entry name" value="KH_dom_type_1_sf"/>
</dbReference>
<keyword evidence="8" id="KW-0175">Coiled coil</keyword>
<dbReference type="GO" id="GO:0006402">
    <property type="term" value="P:mRNA catabolic process"/>
    <property type="evidence" value="ECO:0007669"/>
    <property type="project" value="UniProtKB-UniRule"/>
</dbReference>
<evidence type="ECO:0000256" key="4">
    <source>
        <dbReference type="ARBA" id="ARBA00022884"/>
    </source>
</evidence>
<accession>A0A073J261</accession>
<keyword evidence="1 6" id="KW-0540">Nuclease</keyword>
<dbReference type="InterPro" id="IPR017705">
    <property type="entry name" value="Ribonuclease_Y"/>
</dbReference>
<name>A0A073J261_9BACT</name>
<dbReference type="NCBIfam" id="TIGR00277">
    <property type="entry name" value="HDIG"/>
    <property type="match status" value="1"/>
</dbReference>
<dbReference type="PROSITE" id="PS50084">
    <property type="entry name" value="KH_TYPE_1"/>
    <property type="match status" value="1"/>
</dbReference>
<dbReference type="GO" id="GO:0003723">
    <property type="term" value="F:RNA binding"/>
    <property type="evidence" value="ECO:0007669"/>
    <property type="project" value="UniProtKB-UniRule"/>
</dbReference>
<gene>
    <name evidence="6" type="primary">rny</name>
    <name evidence="10" type="ORF">EH55_07435</name>
</gene>
<evidence type="ECO:0000256" key="5">
    <source>
        <dbReference type="ARBA" id="ARBA00023136"/>
    </source>
</evidence>
<evidence type="ECO:0000256" key="8">
    <source>
        <dbReference type="SAM" id="Coils"/>
    </source>
</evidence>
<dbReference type="GeneID" id="90984074"/>
<dbReference type="AlphaFoldDB" id="A0A073J261"/>
<evidence type="ECO:0000256" key="6">
    <source>
        <dbReference type="HAMAP-Rule" id="MF_00335"/>
    </source>
</evidence>
<keyword evidence="3 6" id="KW-0378">Hydrolase</keyword>
<reference evidence="10 11" key="1">
    <citation type="submission" date="2014-04" db="EMBL/GenBank/DDBJ databases">
        <title>Draft Genome Sequence of Synergistes jonesii.</title>
        <authorList>
            <person name="Coil D.A."/>
            <person name="Eisen J.A."/>
            <person name="Holland-Moritz H.E."/>
        </authorList>
    </citation>
    <scope>NUCLEOTIDE SEQUENCE [LARGE SCALE GENOMIC DNA]</scope>
    <source>
        <strain evidence="10 11">78-1</strain>
    </source>
</reference>
<dbReference type="eggNOG" id="COG1418">
    <property type="taxonomic scope" value="Bacteria"/>
</dbReference>
<dbReference type="Pfam" id="PF01966">
    <property type="entry name" value="HD"/>
    <property type="match status" value="1"/>
</dbReference>
<evidence type="ECO:0000256" key="3">
    <source>
        <dbReference type="ARBA" id="ARBA00022801"/>
    </source>
</evidence>
<dbReference type="SUPFAM" id="SSF54791">
    <property type="entry name" value="Eukaryotic type KH-domain (KH-domain type I)"/>
    <property type="match status" value="1"/>
</dbReference>
<dbReference type="RefSeq" id="WP_037977146.1">
    <property type="nucleotide sequence ID" value="NZ_CALIAO010000065.1"/>
</dbReference>
<dbReference type="PANTHER" id="PTHR12826:SF15">
    <property type="entry name" value="RIBONUCLEASE Y"/>
    <property type="match status" value="1"/>
</dbReference>
<evidence type="ECO:0000313" key="11">
    <source>
        <dbReference type="Proteomes" id="UP000027665"/>
    </source>
</evidence>
<dbReference type="GO" id="GO:0016787">
    <property type="term" value="F:hydrolase activity"/>
    <property type="evidence" value="ECO:0007669"/>
    <property type="project" value="UniProtKB-KW"/>
</dbReference>